<evidence type="ECO:0000256" key="3">
    <source>
        <dbReference type="ARBA" id="ARBA00022723"/>
    </source>
</evidence>
<dbReference type="PANTHER" id="PTHR30333:SF4">
    <property type="entry name" value="CYTOCHROME C FAMILY PROTEIN"/>
    <property type="match status" value="1"/>
</dbReference>
<evidence type="ECO:0000256" key="6">
    <source>
        <dbReference type="SAM" id="Phobius"/>
    </source>
</evidence>
<dbReference type="AlphaFoldDB" id="A0A8J6NUR8"/>
<feature type="transmembrane region" description="Helical" evidence="6">
    <location>
        <begin position="12"/>
        <end position="37"/>
    </location>
</feature>
<dbReference type="EMBL" id="JACNJH010000076">
    <property type="protein sequence ID" value="MBC8360228.1"/>
    <property type="molecule type" value="Genomic_DNA"/>
</dbReference>
<reference evidence="7 8" key="1">
    <citation type="submission" date="2020-08" db="EMBL/GenBank/DDBJ databases">
        <title>Bridging the membrane lipid divide: bacteria of the FCB group superphylum have the potential to synthesize archaeal ether lipids.</title>
        <authorList>
            <person name="Villanueva L."/>
            <person name="Von Meijenfeldt F.A.B."/>
            <person name="Westbye A.B."/>
            <person name="Yadav S."/>
            <person name="Hopmans E.C."/>
            <person name="Dutilh B.E."/>
            <person name="Sinninghe Damste J.S."/>
        </authorList>
    </citation>
    <scope>NUCLEOTIDE SEQUENCE [LARGE SCALE GENOMIC DNA]</scope>
    <source>
        <strain evidence="7">NIOZ-UU30</strain>
    </source>
</reference>
<dbReference type="GO" id="GO:0046872">
    <property type="term" value="F:metal ion binding"/>
    <property type="evidence" value="ECO:0007669"/>
    <property type="project" value="UniProtKB-KW"/>
</dbReference>
<keyword evidence="4" id="KW-0249">Electron transport</keyword>
<keyword evidence="6" id="KW-0472">Membrane</keyword>
<keyword evidence="3" id="KW-0479">Metal-binding</keyword>
<keyword evidence="1" id="KW-0813">Transport</keyword>
<name>A0A8J6NUR8_9BACT</name>
<evidence type="ECO:0000313" key="7">
    <source>
        <dbReference type="EMBL" id="MBC8360228.1"/>
    </source>
</evidence>
<dbReference type="InterPro" id="IPR051174">
    <property type="entry name" value="Cytochrome_c-type_ET"/>
</dbReference>
<evidence type="ECO:0000256" key="5">
    <source>
        <dbReference type="ARBA" id="ARBA00023004"/>
    </source>
</evidence>
<evidence type="ECO:0000256" key="2">
    <source>
        <dbReference type="ARBA" id="ARBA00022617"/>
    </source>
</evidence>
<evidence type="ECO:0000256" key="1">
    <source>
        <dbReference type="ARBA" id="ARBA00022448"/>
    </source>
</evidence>
<comment type="caution">
    <text evidence="7">The sequence shown here is derived from an EMBL/GenBank/DDBJ whole genome shotgun (WGS) entry which is preliminary data.</text>
</comment>
<dbReference type="Gene3D" id="1.10.3820.10">
    <property type="entry name" value="Di-heme elbow motif domain"/>
    <property type="match status" value="1"/>
</dbReference>
<accession>A0A8J6NUR8</accession>
<sequence length="640" mass="72788">MFLKRPGTISSLLNKKIIFILLIQAIIVISLSGYHAWRQSSAECIRCHSDLKKLAELGHPEFYITPEMVAEQSRHSTAECRDCHLGNGRATDKDKAHQGMLKMLIIGDEAELKPRKTFYPSSLQPTGPNRLFELIPKMAIDGGFRYPYEVRTILWHDRNPETYNFDPELAQKTCGRSGCHPEQLQQFKTTIMGRNFRQRTMRTWLDPYGPHNCGPSFADLPPSEILTAAGFDYANTERIRQDLNLPFTSQQARDKQRICNTCHAGCLDCHFAPRAGQPHRFAKTPKSESCSGFGRGSMCHSGSMESRRGETYIGTDYAIPSGMESDVHYKNGIECMVCHPTGKKGMGDMERKADCQDCHIAIEKAHANSIHKNLDCAACHVNALGGYQITIWGPGFFADTQNPFYKYALYYGVQKPPILMKDRQGVWMPVKIMPHAVGNIKPKVSRSPSVQFRWPAGETKDAYYIIGTFNGLAENNNHLLWLEIQQAAHPFGQGRTCESCHQEKQISVSTWEFLDGQGTEKTFTGTYDIVADQRALFIRNMHNTSPILPFEGYNLSDFASWLFLKDQWKMEGDFGIKTDESRYRLYLEKHKTLTTKLKKLDLKAKQLDKKTLRLYRNARGKALHNLEDDRAASDLENFFN</sequence>
<dbReference type="SUPFAM" id="SSF48695">
    <property type="entry name" value="Multiheme cytochromes"/>
    <property type="match status" value="1"/>
</dbReference>
<proteinExistence type="predicted"/>
<dbReference type="InterPro" id="IPR038266">
    <property type="entry name" value="NapC/NirT_cytc_sf"/>
</dbReference>
<gene>
    <name evidence="7" type="ORF">H8E23_02360</name>
</gene>
<dbReference type="PANTHER" id="PTHR30333">
    <property type="entry name" value="CYTOCHROME C-TYPE PROTEIN"/>
    <property type="match status" value="1"/>
</dbReference>
<keyword evidence="6" id="KW-1133">Transmembrane helix</keyword>
<dbReference type="Proteomes" id="UP000603434">
    <property type="component" value="Unassembled WGS sequence"/>
</dbReference>
<keyword evidence="5" id="KW-0408">Iron</keyword>
<organism evidence="7 8">
    <name type="scientific">Candidatus Desulfatibia profunda</name>
    <dbReference type="NCBI Taxonomy" id="2841695"/>
    <lineage>
        <taxon>Bacteria</taxon>
        <taxon>Pseudomonadati</taxon>
        <taxon>Thermodesulfobacteriota</taxon>
        <taxon>Desulfobacteria</taxon>
        <taxon>Desulfobacterales</taxon>
        <taxon>Desulfobacterales incertae sedis</taxon>
        <taxon>Candidatus Desulfatibia</taxon>
    </lineage>
</organism>
<protein>
    <submittedName>
        <fullName evidence="7">Cytochrome c3 family protein</fullName>
    </submittedName>
</protein>
<evidence type="ECO:0000313" key="8">
    <source>
        <dbReference type="Proteomes" id="UP000603434"/>
    </source>
</evidence>
<evidence type="ECO:0000256" key="4">
    <source>
        <dbReference type="ARBA" id="ARBA00022982"/>
    </source>
</evidence>
<keyword evidence="6" id="KW-0812">Transmembrane</keyword>
<keyword evidence="2" id="KW-0349">Heme</keyword>
<dbReference type="InterPro" id="IPR036280">
    <property type="entry name" value="Multihaem_cyt_sf"/>
</dbReference>